<dbReference type="OrthoDB" id="6153129at2759"/>
<dbReference type="EMBL" id="SNRW01006807">
    <property type="protein sequence ID" value="KAA6382395.1"/>
    <property type="molecule type" value="Genomic_DNA"/>
</dbReference>
<sequence>MDRVHFCCMDTDSMYLAISGSTIEGYKQQFKHAIKDQQFWDNHYKKWLPWEGCSIAEEKKLLGCAIESQRESIICLAPKCYSAICNKKNDDDDEDTDEDVIRMKGVNEKNSGLTRDDYINCIENNSNTIVPVTQIQLKNGVMSMIKITNSALTGVVDKMIVIDSDIFKGQSYPCAPQIFGVDASSYHYV</sequence>
<comment type="caution">
    <text evidence="1">The sequence shown here is derived from an EMBL/GenBank/DDBJ whole genome shotgun (WGS) entry which is preliminary data.</text>
</comment>
<organism evidence="1 2">
    <name type="scientific">Streblomastix strix</name>
    <dbReference type="NCBI Taxonomy" id="222440"/>
    <lineage>
        <taxon>Eukaryota</taxon>
        <taxon>Metamonada</taxon>
        <taxon>Preaxostyla</taxon>
        <taxon>Oxymonadida</taxon>
        <taxon>Streblomastigidae</taxon>
        <taxon>Streblomastix</taxon>
    </lineage>
</organism>
<accession>A0A5J4VIU7</accession>
<proteinExistence type="predicted"/>
<protein>
    <submittedName>
        <fullName evidence="1">Uncharacterized protein</fullName>
    </submittedName>
</protein>
<evidence type="ECO:0000313" key="1">
    <source>
        <dbReference type="EMBL" id="KAA6382395.1"/>
    </source>
</evidence>
<name>A0A5J4VIU7_9EUKA</name>
<dbReference type="AlphaFoldDB" id="A0A5J4VIU7"/>
<gene>
    <name evidence="1" type="ORF">EZS28_022078</name>
</gene>
<reference evidence="1 2" key="1">
    <citation type="submission" date="2019-03" db="EMBL/GenBank/DDBJ databases">
        <title>Single cell metagenomics reveals metabolic interactions within the superorganism composed of flagellate Streblomastix strix and complex community of Bacteroidetes bacteria on its surface.</title>
        <authorList>
            <person name="Treitli S.C."/>
            <person name="Kolisko M."/>
            <person name="Husnik F."/>
            <person name="Keeling P."/>
            <person name="Hampl V."/>
        </authorList>
    </citation>
    <scope>NUCLEOTIDE SEQUENCE [LARGE SCALE GENOMIC DNA]</scope>
    <source>
        <strain evidence="1">ST1C</strain>
    </source>
</reference>
<evidence type="ECO:0000313" key="2">
    <source>
        <dbReference type="Proteomes" id="UP000324800"/>
    </source>
</evidence>
<dbReference type="Proteomes" id="UP000324800">
    <property type="component" value="Unassembled WGS sequence"/>
</dbReference>